<dbReference type="EC" id="2.7.7.6" evidence="15"/>
<keyword evidence="5" id="KW-0597">Phosphoprotein</keyword>
<evidence type="ECO:0000256" key="6">
    <source>
        <dbReference type="ARBA" id="ARBA00022679"/>
    </source>
</evidence>
<keyword evidence="9" id="KW-0862">Zinc</keyword>
<keyword evidence="10" id="KW-0460">Magnesium</keyword>
<evidence type="ECO:0000256" key="4">
    <source>
        <dbReference type="ARBA" id="ARBA00022478"/>
    </source>
</evidence>
<dbReference type="Pfam" id="PF00623">
    <property type="entry name" value="RNA_pol_Rpb1_2"/>
    <property type="match status" value="1"/>
</dbReference>
<dbReference type="GO" id="GO:0005736">
    <property type="term" value="C:RNA polymerase I complex"/>
    <property type="evidence" value="ECO:0007669"/>
    <property type="project" value="TreeGrafter"/>
</dbReference>
<dbReference type="InterPro" id="IPR044893">
    <property type="entry name" value="RNA_pol_Rpb1_clamp_domain"/>
</dbReference>
<dbReference type="InterPro" id="IPR015699">
    <property type="entry name" value="DNA-dir_RNA_pol1_lsu_N"/>
</dbReference>
<dbReference type="Gene3D" id="6.20.50.80">
    <property type="match status" value="1"/>
</dbReference>
<dbReference type="GO" id="GO:0046872">
    <property type="term" value="F:metal ion binding"/>
    <property type="evidence" value="ECO:0007669"/>
    <property type="project" value="UniProtKB-KW"/>
</dbReference>
<comment type="subcellular location">
    <subcellularLocation>
        <location evidence="1">Nucleus</location>
        <location evidence="1">Nucleolus</location>
    </subcellularLocation>
</comment>
<evidence type="ECO:0000256" key="12">
    <source>
        <dbReference type="ARBA" id="ARBA00023242"/>
    </source>
</evidence>
<evidence type="ECO:0000256" key="1">
    <source>
        <dbReference type="ARBA" id="ARBA00004604"/>
    </source>
</evidence>
<feature type="compositionally biased region" description="Polar residues" evidence="16">
    <location>
        <begin position="252"/>
        <end position="272"/>
    </location>
</feature>
<reference evidence="19" key="1">
    <citation type="submission" date="2025-08" db="UniProtKB">
        <authorList>
            <consortium name="RefSeq"/>
        </authorList>
    </citation>
    <scope>IDENTIFICATION</scope>
</reference>
<dbReference type="InterPro" id="IPR007080">
    <property type="entry name" value="RNA_pol_Rpb1_1"/>
</dbReference>
<dbReference type="Gene3D" id="6.10.250.2940">
    <property type="match status" value="1"/>
</dbReference>
<comment type="similarity">
    <text evidence="2 15">Belongs to the RNA polymerase beta' chain family.</text>
</comment>
<dbReference type="Pfam" id="PF05000">
    <property type="entry name" value="RNA_pol_Rpb1_4"/>
    <property type="match status" value="1"/>
</dbReference>
<dbReference type="GO" id="GO:0003899">
    <property type="term" value="F:DNA-directed RNA polymerase activity"/>
    <property type="evidence" value="ECO:0007669"/>
    <property type="project" value="UniProtKB-EC"/>
</dbReference>
<feature type="domain" description="RNA polymerase N-terminal" evidence="17">
    <location>
        <begin position="332"/>
        <end position="663"/>
    </location>
</feature>
<dbReference type="CDD" id="cd02735">
    <property type="entry name" value="RNAP_I_Rpa1_C"/>
    <property type="match status" value="1"/>
</dbReference>
<dbReference type="Gene3D" id="1.10.274.100">
    <property type="entry name" value="RNA polymerase Rpb1, domain 3"/>
    <property type="match status" value="1"/>
</dbReference>
<dbReference type="InterPro" id="IPR007083">
    <property type="entry name" value="RNA_pol_Rpb1_4"/>
</dbReference>
<evidence type="ECO:0000256" key="8">
    <source>
        <dbReference type="ARBA" id="ARBA00022723"/>
    </source>
</evidence>
<keyword evidence="4 15" id="KW-0240">DNA-directed RNA polymerase</keyword>
<dbReference type="CDD" id="cd01435">
    <property type="entry name" value="RNAP_I_RPA1_N"/>
    <property type="match status" value="1"/>
</dbReference>
<dbReference type="InterPro" id="IPR007066">
    <property type="entry name" value="RNA_pol_Rpb1_3"/>
</dbReference>
<dbReference type="Proteomes" id="UP001165740">
    <property type="component" value="Chromosome 5"/>
</dbReference>
<comment type="function">
    <text evidence="14">DNA-dependent RNA polymerase catalyzes the transcription of DNA into RNA using the four ribonucleoside triphosphates as substrates. Largest and catalytic core component of RNA polymerase I which synthesizes ribosomal RNA precursors. Forms the polymerase active center together with the second largest subunit. A single stranded DNA template strand of the promoter is positioned within the central active site cleft of Pol I. A bridging helix emanates from RPA1 and crosses the cleft near the catalytic site and is thought to promote translocation of Pol I by acting as a ratchet that moves the RNA-DNA hybrid through the active site by switching from straight to bent conformations at each step of nucleotide addition.</text>
</comment>
<evidence type="ECO:0000256" key="2">
    <source>
        <dbReference type="ARBA" id="ARBA00006460"/>
    </source>
</evidence>
<evidence type="ECO:0000256" key="9">
    <source>
        <dbReference type="ARBA" id="ARBA00022833"/>
    </source>
</evidence>
<dbReference type="Pfam" id="PF04997">
    <property type="entry name" value="RNA_pol_Rpb1_1"/>
    <property type="match status" value="1"/>
</dbReference>
<dbReference type="FunFam" id="3.30.1490.180:FF:000003">
    <property type="entry name" value="DNA-directed RNA polymerase subunit"/>
    <property type="match status" value="1"/>
</dbReference>
<dbReference type="OMA" id="NREDYQQ"/>
<dbReference type="PANTHER" id="PTHR19376:SF11">
    <property type="entry name" value="DNA-DIRECTED RNA POLYMERASE I SUBUNIT RPA1"/>
    <property type="match status" value="1"/>
</dbReference>
<dbReference type="GO" id="GO:0003677">
    <property type="term" value="F:DNA binding"/>
    <property type="evidence" value="ECO:0007669"/>
    <property type="project" value="InterPro"/>
</dbReference>
<evidence type="ECO:0000256" key="3">
    <source>
        <dbReference type="ARBA" id="ARBA00011251"/>
    </source>
</evidence>
<evidence type="ECO:0000256" key="16">
    <source>
        <dbReference type="SAM" id="MobiDB-lite"/>
    </source>
</evidence>
<dbReference type="InterPro" id="IPR047107">
    <property type="entry name" value="DNA-dir_RNA_pol1_lsu_C"/>
</dbReference>
<evidence type="ECO:0000256" key="15">
    <source>
        <dbReference type="RuleBase" id="RU004279"/>
    </source>
</evidence>
<dbReference type="Pfam" id="PF04998">
    <property type="entry name" value="RNA_pol_Rpb1_5"/>
    <property type="match status" value="1"/>
</dbReference>
<keyword evidence="6 15" id="KW-0808">Transferase</keyword>
<evidence type="ECO:0000256" key="7">
    <source>
        <dbReference type="ARBA" id="ARBA00022695"/>
    </source>
</evidence>
<feature type="region of interest" description="Disordered" evidence="16">
    <location>
        <begin position="241"/>
        <end position="272"/>
    </location>
</feature>
<dbReference type="Gene3D" id="1.10.150.390">
    <property type="match status" value="1"/>
</dbReference>
<evidence type="ECO:0000256" key="13">
    <source>
        <dbReference type="ARBA" id="ARBA00048552"/>
    </source>
</evidence>
<evidence type="ECO:0000256" key="14">
    <source>
        <dbReference type="ARBA" id="ARBA00053996"/>
    </source>
</evidence>
<dbReference type="InterPro" id="IPR045867">
    <property type="entry name" value="DNA-dir_RpoC_beta_prime"/>
</dbReference>
<dbReference type="Gene3D" id="3.30.70.2850">
    <property type="match status" value="1"/>
</dbReference>
<gene>
    <name evidence="19" type="primary">LOC106061290</name>
</gene>
<protein>
    <recommendedName>
        <fullName evidence="15">DNA-directed RNA polymerase subunit</fullName>
        <ecNumber evidence="15">2.7.7.6</ecNumber>
    </recommendedName>
</protein>
<dbReference type="PANTHER" id="PTHR19376">
    <property type="entry name" value="DNA-DIRECTED RNA POLYMERASE"/>
    <property type="match status" value="1"/>
</dbReference>
<dbReference type="InterPro" id="IPR038120">
    <property type="entry name" value="Rpb1_funnel_sf"/>
</dbReference>
<keyword evidence="11 15" id="KW-0804">Transcription</keyword>
<evidence type="ECO:0000313" key="18">
    <source>
        <dbReference type="Proteomes" id="UP001165740"/>
    </source>
</evidence>
<dbReference type="Gene3D" id="1.10.132.30">
    <property type="match status" value="1"/>
</dbReference>
<dbReference type="Pfam" id="PF04983">
    <property type="entry name" value="RNA_pol_Rpb1_3"/>
    <property type="match status" value="1"/>
</dbReference>
<evidence type="ECO:0000256" key="5">
    <source>
        <dbReference type="ARBA" id="ARBA00022553"/>
    </source>
</evidence>
<keyword evidence="18" id="KW-1185">Reference proteome</keyword>
<dbReference type="FunFam" id="2.40.40.20:FF:000019">
    <property type="entry name" value="DNA-directed RNA polymerase II subunit RPB1"/>
    <property type="match status" value="1"/>
</dbReference>
<dbReference type="OrthoDB" id="270392at2759"/>
<dbReference type="FunFam" id="1.10.274.100:FF:000012">
    <property type="entry name" value="DNA-directed RNA polymerase subunit"/>
    <property type="match status" value="1"/>
</dbReference>
<name>A0A9W3AG97_BIOGL</name>
<organism evidence="18 19">
    <name type="scientific">Biomphalaria glabrata</name>
    <name type="common">Bloodfluke planorb</name>
    <name type="synonym">Freshwater snail</name>
    <dbReference type="NCBI Taxonomy" id="6526"/>
    <lineage>
        <taxon>Eukaryota</taxon>
        <taxon>Metazoa</taxon>
        <taxon>Spiralia</taxon>
        <taxon>Lophotrochozoa</taxon>
        <taxon>Mollusca</taxon>
        <taxon>Gastropoda</taxon>
        <taxon>Heterobranchia</taxon>
        <taxon>Euthyneura</taxon>
        <taxon>Panpulmonata</taxon>
        <taxon>Hygrophila</taxon>
        <taxon>Lymnaeoidea</taxon>
        <taxon>Planorbidae</taxon>
        <taxon>Biomphalaria</taxon>
    </lineage>
</organism>
<dbReference type="GO" id="GO:0006351">
    <property type="term" value="P:DNA-templated transcription"/>
    <property type="evidence" value="ECO:0007669"/>
    <property type="project" value="InterPro"/>
</dbReference>
<dbReference type="InterPro" id="IPR007081">
    <property type="entry name" value="RNA_pol_Rpb1_5"/>
</dbReference>
<dbReference type="RefSeq" id="XP_055886316.1">
    <property type="nucleotide sequence ID" value="XM_056030341.1"/>
</dbReference>
<accession>A0A9W3AG97</accession>
<dbReference type="Gene3D" id="4.10.860.120">
    <property type="entry name" value="RNA polymerase II, clamp domain"/>
    <property type="match status" value="1"/>
</dbReference>
<dbReference type="Gene3D" id="3.30.1490.180">
    <property type="entry name" value="RNA polymerase ii"/>
    <property type="match status" value="1"/>
</dbReference>
<comment type="catalytic activity">
    <reaction evidence="13 15">
        <text>RNA(n) + a ribonucleoside 5'-triphosphate = RNA(n+1) + diphosphate</text>
        <dbReference type="Rhea" id="RHEA:21248"/>
        <dbReference type="Rhea" id="RHEA-COMP:14527"/>
        <dbReference type="Rhea" id="RHEA-COMP:17342"/>
        <dbReference type="ChEBI" id="CHEBI:33019"/>
        <dbReference type="ChEBI" id="CHEBI:61557"/>
        <dbReference type="ChEBI" id="CHEBI:140395"/>
        <dbReference type="EC" id="2.7.7.6"/>
    </reaction>
</comment>
<comment type="subunit">
    <text evidence="3">Component of the RNA polymerase I (Pol I) complex consisting of at least 13 subunits.</text>
</comment>
<evidence type="ECO:0000259" key="17">
    <source>
        <dbReference type="SMART" id="SM00663"/>
    </source>
</evidence>
<keyword evidence="8" id="KW-0479">Metal-binding</keyword>
<dbReference type="SUPFAM" id="SSF64484">
    <property type="entry name" value="beta and beta-prime subunits of DNA dependent RNA-polymerase"/>
    <property type="match status" value="1"/>
</dbReference>
<feature type="region of interest" description="Disordered" evidence="16">
    <location>
        <begin position="1405"/>
        <end position="1493"/>
    </location>
</feature>
<feature type="compositionally biased region" description="Acidic residues" evidence="16">
    <location>
        <begin position="1469"/>
        <end position="1491"/>
    </location>
</feature>
<dbReference type="SMART" id="SM00663">
    <property type="entry name" value="RPOLA_N"/>
    <property type="match status" value="1"/>
</dbReference>
<dbReference type="InterPro" id="IPR000722">
    <property type="entry name" value="RNA_pol_asu"/>
</dbReference>
<evidence type="ECO:0000256" key="10">
    <source>
        <dbReference type="ARBA" id="ARBA00022842"/>
    </source>
</evidence>
<dbReference type="InterPro" id="IPR042102">
    <property type="entry name" value="RNA_pol_Rpb1_3_sf"/>
</dbReference>
<keyword evidence="12" id="KW-0539">Nucleus</keyword>
<feature type="compositionally biased region" description="Acidic residues" evidence="16">
    <location>
        <begin position="1421"/>
        <end position="1436"/>
    </location>
</feature>
<dbReference type="GeneID" id="106061290"/>
<evidence type="ECO:0000313" key="19">
    <source>
        <dbReference type="RefSeq" id="XP_055886316.1"/>
    </source>
</evidence>
<evidence type="ECO:0000256" key="11">
    <source>
        <dbReference type="ARBA" id="ARBA00023163"/>
    </source>
</evidence>
<dbReference type="Gene3D" id="2.40.40.20">
    <property type="match status" value="1"/>
</dbReference>
<sequence length="1715" mass="193774">MEMDTLHWILTSADFRVYSKQEILELSVKEIVSPQTFDLLQNAVIGGLHDPALGPSRRDDRCETCGQSERNCAGHFGHIKLPVLVFNPMFFKILLKLLQGSCMGCHKLGLRNAHMKLYTYQLKLLEKGFLVQAEDMIERFLNSELAEDVIIQEMKDYYTNVLQGDKDESVLSKNIITFRHQTVAMILRMLAKTKSICLHCHTKNRSLKAEYNQTIVGTMSDDRSSKKRVIAKKVEDNNLGTETAVDDAVEMDNQQSSPNSNETLGPDVTSSPMDDQLQLELENFLKSKHKRCILSPNIAREHIKMVWDNSKDFLKQLFPFLATVKKADCPTDVFFLDVLPVPPSRFRPLSVMKERKYEHPQTANLSNIIKECVTLRDLLQLYNKRLEAGGNVLGLTLPETAESVAINIQKIMASWLRLQSKVNVVLDSDLDKLSQDKSIGIKQLLEKKQGLFRMHMMGKRVNYAARSVISPDPYISTNEIGIPMVFASKLTYPQRVTPWNIHQLRQLVINGPDIYPGAVSVVSEDGTVVKLNPSNASQREAVAKQLLVPDKNVSGSKIVNRHLINGDYLILNRQPTLHKPSMQVHKARVLPSIKTLRMHYSNCKAYNADFDGDEMNAHFPQCERSRAEAACIACTDYQYLVPKDSTPLAGLIQDHMVSGVALTIRGRFFTRAEYCGLVWSAMNDWKEKIDILPPTILKPTPLWSGKQIISTILINLIPKGKGLINLSGKAKIPEKSWLPWTSKVNMPLNMAALETEALGESTVIIRQGELLQGVLDKAHYGPSSYGLVHCCYELYGGEMAGKFLTYLGRLFTSFLQMVGFSLGVGDILVQRRANKRRKDFIKKSLHIGKNAVLKALNLNPETTTETDLLLELKEAHFDKTGMKMAELDMCMKSETDKIQDNIAKAIMPGRLEKGFPANSLQLMVQSGAKGSPVNCMQISCLLGQIELEGRRPPLMMSGRSLPSFLPYDVAPKAGGFITGRFLTGIRPQEYFFHCMAGREGLIDTAVKTSRSGYLQRCLVKHLEGLMVNYDCTVRDSDGGVIQFYYGEDGLEPMRSTFLQASQFPFLTENLHVLLSTSHNPWHNSGQNKNISRTWKRISKWRSHTTQEGHWYNRDSSFLKFCNSQTESLTQEDRETIVRTGQCLGRSLASQKLCSAWAALEEEEKGRMTPRVSSPDPLMSRFFPHSYPDVLSEKFRHQLNVYCKKSFKKVTAKMSQNCSADVFMSAINKKFVQCMAHPGEAVGLGCAQSIGEPSTQMTLNTFHFAGRGEMNVTLGIPRLREILMTASANIKTPSMDVPVIPVPDFKEKAEWLQKHLNRVTMDKVVQKVKVKVYSQCGTESGNRGSYKYFEVKIKFLPRRDFESLTNLTYKEIMKYVVKQFLVNVDTNIKKENIIIERTTLLSTGRVNRSTAENKEDTAAENPPDENEDDDIEVEANDGDAAAVKEQQRQTDTQEYIGEEEEQQEVSFNDGSDDDEDDAEESENDNTNEQEADIQEHKNLVKQATSYSFVKDFKFDKKKRRWCTITFMYEQSHLQLDIRMLLDRTIKSVVLHQVKGITRAFLTEEKENGETVVHLKTEGVNMQELFKYPDILDLNQLYSNCVHTMANTYGIEAANRVIIKEIQNVFGAYGILVDYHHLSLLADFMTTRGTYDAFNRRDIHFNTSPLQKMTFETTMNFLLDACLSGSKDSLKSPSSSLVVGNVVGVGTGCFEILDPLQ</sequence>
<proteinExistence type="inferred from homology"/>
<keyword evidence="7 15" id="KW-0548">Nucleotidyltransferase</keyword>
<dbReference type="InterPro" id="IPR006592">
    <property type="entry name" value="RNA_pol_N"/>
</dbReference>